<dbReference type="Proteomes" id="UP001153954">
    <property type="component" value="Unassembled WGS sequence"/>
</dbReference>
<reference evidence="1" key="1">
    <citation type="submission" date="2022-03" db="EMBL/GenBank/DDBJ databases">
        <authorList>
            <person name="Tunstrom K."/>
        </authorList>
    </citation>
    <scope>NUCLEOTIDE SEQUENCE</scope>
</reference>
<dbReference type="EMBL" id="CAKOGL010000031">
    <property type="protein sequence ID" value="CAH2108248.1"/>
    <property type="molecule type" value="Genomic_DNA"/>
</dbReference>
<dbReference type="Gene3D" id="1.10.357.70">
    <property type="entry name" value="Exocyst complex component Sec6, C-terminal domain"/>
    <property type="match status" value="1"/>
</dbReference>
<gene>
    <name evidence="1" type="ORF">EEDITHA_LOCUS22201</name>
</gene>
<name>A0AAU9VDD8_EUPED</name>
<evidence type="ECO:0000313" key="1">
    <source>
        <dbReference type="EMBL" id="CAH2108248.1"/>
    </source>
</evidence>
<dbReference type="AlphaFoldDB" id="A0AAU9VDD8"/>
<proteinExistence type="predicted"/>
<keyword evidence="2" id="KW-1185">Reference proteome</keyword>
<protein>
    <submittedName>
        <fullName evidence="1">Uncharacterized protein</fullName>
    </submittedName>
</protein>
<organism evidence="1 2">
    <name type="scientific">Euphydryas editha</name>
    <name type="common">Edith's checkerspot</name>
    <dbReference type="NCBI Taxonomy" id="104508"/>
    <lineage>
        <taxon>Eukaryota</taxon>
        <taxon>Metazoa</taxon>
        <taxon>Ecdysozoa</taxon>
        <taxon>Arthropoda</taxon>
        <taxon>Hexapoda</taxon>
        <taxon>Insecta</taxon>
        <taxon>Pterygota</taxon>
        <taxon>Neoptera</taxon>
        <taxon>Endopterygota</taxon>
        <taxon>Lepidoptera</taxon>
        <taxon>Glossata</taxon>
        <taxon>Ditrysia</taxon>
        <taxon>Papilionoidea</taxon>
        <taxon>Nymphalidae</taxon>
        <taxon>Nymphalinae</taxon>
        <taxon>Euphydryas</taxon>
    </lineage>
</organism>
<dbReference type="InterPro" id="IPR042532">
    <property type="entry name" value="EXOC3/Sec6_C"/>
</dbReference>
<comment type="caution">
    <text evidence="1">The sequence shown here is derived from an EMBL/GenBank/DDBJ whole genome shotgun (WGS) entry which is preliminary data.</text>
</comment>
<accession>A0AAU9VDD8</accession>
<sequence>MHCNFARGDSRLSNSVRHTKVMTLSSQVLRCQDIEMLSLDLHGLLEKCPDVSEEQLVRLLALRGDVPRAHVRDTVAHVRASRQPPRAPPHPALPRLFKDITFNDRLLAHFTL</sequence>
<evidence type="ECO:0000313" key="2">
    <source>
        <dbReference type="Proteomes" id="UP001153954"/>
    </source>
</evidence>